<gene>
    <name evidence="2" type="ORF">PIBRA_LOCUS14178</name>
</gene>
<proteinExistence type="predicted"/>
<evidence type="ECO:0000313" key="3">
    <source>
        <dbReference type="Proteomes" id="UP001152562"/>
    </source>
</evidence>
<dbReference type="Proteomes" id="UP001152562">
    <property type="component" value="Unassembled WGS sequence"/>
</dbReference>
<evidence type="ECO:0000256" key="1">
    <source>
        <dbReference type="SAM" id="MobiDB-lite"/>
    </source>
</evidence>
<name>A0A9P0XJC4_PIEBR</name>
<comment type="caution">
    <text evidence="2">The sequence shown here is derived from an EMBL/GenBank/DDBJ whole genome shotgun (WGS) entry which is preliminary data.</text>
</comment>
<dbReference type="AlphaFoldDB" id="A0A9P0XJC4"/>
<organism evidence="2 3">
    <name type="scientific">Pieris brassicae</name>
    <name type="common">White butterfly</name>
    <name type="synonym">Large white butterfly</name>
    <dbReference type="NCBI Taxonomy" id="7116"/>
    <lineage>
        <taxon>Eukaryota</taxon>
        <taxon>Metazoa</taxon>
        <taxon>Ecdysozoa</taxon>
        <taxon>Arthropoda</taxon>
        <taxon>Hexapoda</taxon>
        <taxon>Insecta</taxon>
        <taxon>Pterygota</taxon>
        <taxon>Neoptera</taxon>
        <taxon>Endopterygota</taxon>
        <taxon>Lepidoptera</taxon>
        <taxon>Glossata</taxon>
        <taxon>Ditrysia</taxon>
        <taxon>Papilionoidea</taxon>
        <taxon>Pieridae</taxon>
        <taxon>Pierinae</taxon>
        <taxon>Pieris</taxon>
    </lineage>
</organism>
<reference evidence="2" key="1">
    <citation type="submission" date="2022-05" db="EMBL/GenBank/DDBJ databases">
        <authorList>
            <person name="Okamura Y."/>
        </authorList>
    </citation>
    <scope>NUCLEOTIDE SEQUENCE</scope>
</reference>
<dbReference type="EMBL" id="CALOZG010000087">
    <property type="protein sequence ID" value="CAH4038651.1"/>
    <property type="molecule type" value="Genomic_DNA"/>
</dbReference>
<keyword evidence="3" id="KW-1185">Reference proteome</keyword>
<accession>A0A9P0XJC4</accession>
<evidence type="ECO:0000313" key="2">
    <source>
        <dbReference type="EMBL" id="CAH4038651.1"/>
    </source>
</evidence>
<protein>
    <submittedName>
        <fullName evidence="2">Uncharacterized protein</fullName>
    </submittedName>
</protein>
<sequence>MKCCQANVYYLRGGLENRRGAGGARGWTGARWRRSSRNARPPSVRERMRKTHPLSAFNIPYRIAFNCNIFRQMEKEFGLRSSL</sequence>
<feature type="region of interest" description="Disordered" evidence="1">
    <location>
        <begin position="17"/>
        <end position="49"/>
    </location>
</feature>